<keyword evidence="12" id="KW-1185">Reference proteome</keyword>
<comment type="function">
    <text evidence="1">The Vlp and Vsp proteins are antigenically distinct proteins, only one vlp or vsp gene is transcriptionally active at any one time. Switching between these genes is a mechanism of host immune response evasion.</text>
</comment>
<reference evidence="11 12" key="1">
    <citation type="submission" date="2016-07" db="EMBL/GenBank/DDBJ databases">
        <title>Reassembled and rearranged: the organization and evolution of antigen-encoding plasmids in two relapsing fever Borrelia species.</title>
        <authorList>
            <person name="Barbour A.G."/>
            <person name="Dai Q."/>
            <person name="Miller S.C."/>
            <person name="Porcella S.F."/>
            <person name="Schwan T.G."/>
            <person name="Lopez J.E."/>
        </authorList>
    </citation>
    <scope>NUCLEOTIDE SEQUENCE [LARGE SCALE GENOMIC DNA]</scope>
    <source>
        <strain evidence="11 12">91E135</strain>
        <plasmid evidence="11 12">lpU43</plasmid>
    </source>
</reference>
<dbReference type="PROSITE" id="PS51257">
    <property type="entry name" value="PROKAR_LIPOPROTEIN"/>
    <property type="match status" value="1"/>
</dbReference>
<geneLocation type="plasmid" evidence="11 12">
    <name>lpU43</name>
</geneLocation>
<dbReference type="SUPFAM" id="SSF63515">
    <property type="entry name" value="Outer surface protein C (OspC)"/>
    <property type="match status" value="1"/>
</dbReference>
<organism evidence="11 12">
    <name type="scientific">Borrelia turicatae (strain 91E135)</name>
    <dbReference type="NCBI Taxonomy" id="314724"/>
    <lineage>
        <taxon>Bacteria</taxon>
        <taxon>Pseudomonadati</taxon>
        <taxon>Spirochaetota</taxon>
        <taxon>Spirochaetia</taxon>
        <taxon>Spirochaetales</taxon>
        <taxon>Borreliaceae</taxon>
        <taxon>Borrelia</taxon>
    </lineage>
</organism>
<evidence type="ECO:0000256" key="8">
    <source>
        <dbReference type="ARBA" id="ARBA00023288"/>
    </source>
</evidence>
<dbReference type="InterPro" id="IPR036437">
    <property type="entry name" value="OspC-like_sf"/>
</dbReference>
<evidence type="ECO:0000256" key="5">
    <source>
        <dbReference type="ARBA" id="ARBA00023136"/>
    </source>
</evidence>
<proteinExistence type="inferred from homology"/>
<feature type="compositionally biased region" description="Basic and acidic residues" evidence="9">
    <location>
        <begin position="167"/>
        <end position="186"/>
    </location>
</feature>
<evidence type="ECO:0000256" key="6">
    <source>
        <dbReference type="ARBA" id="ARBA00023139"/>
    </source>
</evidence>
<protein>
    <submittedName>
        <fullName evidence="11">Vsp5</fullName>
    </submittedName>
</protein>
<keyword evidence="4 10" id="KW-0732">Signal</keyword>
<evidence type="ECO:0000256" key="1">
    <source>
        <dbReference type="ARBA" id="ARBA00003932"/>
    </source>
</evidence>
<accession>A0ABF7R024</accession>
<name>A0ABF7R024_BORT9</name>
<feature type="signal peptide" evidence="10">
    <location>
        <begin position="1"/>
        <end position="23"/>
    </location>
</feature>
<evidence type="ECO:0000313" key="11">
    <source>
        <dbReference type="EMBL" id="ASJ27784.1"/>
    </source>
</evidence>
<dbReference type="InterPro" id="IPR001800">
    <property type="entry name" value="Lipoprotein_OspC"/>
</dbReference>
<dbReference type="Gene3D" id="1.20.120.240">
    <property type="entry name" value="Lipoprotein, type 6"/>
    <property type="match status" value="1"/>
</dbReference>
<evidence type="ECO:0000313" key="12">
    <source>
        <dbReference type="Proteomes" id="UP000001205"/>
    </source>
</evidence>
<gene>
    <name evidence="11" type="primary">vsp5</name>
    <name evidence="11" type="ORF">BT0_U12</name>
</gene>
<feature type="chain" id="PRO_5044801009" evidence="10">
    <location>
        <begin position="24"/>
        <end position="231"/>
    </location>
</feature>
<dbReference type="Pfam" id="PF01441">
    <property type="entry name" value="Lipoprotein_6"/>
    <property type="match status" value="1"/>
</dbReference>
<keyword evidence="8" id="KW-0449">Lipoprotein</keyword>
<feature type="region of interest" description="Disordered" evidence="9">
    <location>
        <begin position="163"/>
        <end position="196"/>
    </location>
</feature>
<comment type="subcellular location">
    <subcellularLocation>
        <location evidence="2">Cell outer membrane</location>
        <topology evidence="2">Lipid-anchor</topology>
    </subcellularLocation>
</comment>
<dbReference type="Proteomes" id="UP000001205">
    <property type="component" value="Plasmid lpU43"/>
</dbReference>
<evidence type="ECO:0000256" key="10">
    <source>
        <dbReference type="SAM" id="SignalP"/>
    </source>
</evidence>
<evidence type="ECO:0000256" key="9">
    <source>
        <dbReference type="SAM" id="MobiDB-lite"/>
    </source>
</evidence>
<keyword evidence="6" id="KW-0564">Palmitate</keyword>
<dbReference type="AlphaFoldDB" id="A0ABF7R024"/>
<keyword evidence="7" id="KW-0998">Cell outer membrane</keyword>
<dbReference type="GO" id="GO:0009279">
    <property type="term" value="C:cell outer membrane"/>
    <property type="evidence" value="ECO:0007669"/>
    <property type="project" value="UniProtKB-SubCell"/>
</dbReference>
<evidence type="ECO:0000256" key="4">
    <source>
        <dbReference type="ARBA" id="ARBA00022729"/>
    </source>
</evidence>
<evidence type="ECO:0000256" key="2">
    <source>
        <dbReference type="ARBA" id="ARBA00004459"/>
    </source>
</evidence>
<evidence type="ECO:0000256" key="7">
    <source>
        <dbReference type="ARBA" id="ARBA00023237"/>
    </source>
</evidence>
<evidence type="ECO:0000256" key="3">
    <source>
        <dbReference type="ARBA" id="ARBA00008719"/>
    </source>
</evidence>
<sequence length="231" mass="24188">MKRITLSALLMTLFLLMSCNNSGTSPKDGQAAKSDGTILDLATITKNITDSVAFAQSVKEVHTLVKSIDELAKAIGKKIKNGGGLDTENNKNGALLAGVHGVISAVKTKLGVLEQTNGISDELKQKITAVKTDNDAFIKKLEAENSALGKNDASDDDTKKAILKGDATGDKGNPDAGDNKKAEDGSTARTANDGAGKLFANDNAGDVAGANQLLMLLRLMLKMELLQVLLH</sequence>
<keyword evidence="5" id="KW-0472">Membrane</keyword>
<dbReference type="EMBL" id="CP019369">
    <property type="protein sequence ID" value="ASJ27784.1"/>
    <property type="molecule type" value="Genomic_DNA"/>
</dbReference>
<comment type="similarity">
    <text evidence="3">Belongs to the variable small protein (Vsp) family.</text>
</comment>
<dbReference type="KEGG" id="btu:BT0_U12"/>
<keyword evidence="11" id="KW-0614">Plasmid</keyword>